<dbReference type="GO" id="GO:0010043">
    <property type="term" value="P:response to zinc ion"/>
    <property type="evidence" value="ECO:0007669"/>
    <property type="project" value="TreeGrafter"/>
</dbReference>
<feature type="transmembrane region" description="Helical" evidence="7">
    <location>
        <begin position="173"/>
        <end position="193"/>
    </location>
</feature>
<dbReference type="Gene3D" id="1.10.3470.10">
    <property type="entry name" value="ABC transporter involved in vitamin B12 uptake, BtuC"/>
    <property type="match status" value="1"/>
</dbReference>
<keyword evidence="6" id="KW-0813">Transport</keyword>
<comment type="caution">
    <text evidence="8">The sequence shown here is derived from an EMBL/GenBank/DDBJ whole genome shotgun (WGS) entry which is preliminary data.</text>
</comment>
<evidence type="ECO:0000313" key="8">
    <source>
        <dbReference type="EMBL" id="GIF87544.1"/>
    </source>
</evidence>
<gene>
    <name evidence="8" type="ORF">Cch02nite_09880</name>
</gene>
<evidence type="ECO:0000256" key="2">
    <source>
        <dbReference type="ARBA" id="ARBA00008034"/>
    </source>
</evidence>
<accession>A0A8J3K171</accession>
<evidence type="ECO:0000256" key="6">
    <source>
        <dbReference type="RuleBase" id="RU003943"/>
    </source>
</evidence>
<reference evidence="8 9" key="1">
    <citation type="submission" date="2021-01" db="EMBL/GenBank/DDBJ databases">
        <title>Whole genome shotgun sequence of Catellatospora chokoriensis NBRC 107358.</title>
        <authorList>
            <person name="Komaki H."/>
            <person name="Tamura T."/>
        </authorList>
    </citation>
    <scope>NUCLEOTIDE SEQUENCE [LARGE SCALE GENOMIC DNA]</scope>
    <source>
        <strain evidence="8 9">NBRC 107358</strain>
    </source>
</reference>
<evidence type="ECO:0000256" key="1">
    <source>
        <dbReference type="ARBA" id="ARBA00004141"/>
    </source>
</evidence>
<feature type="transmembrane region" description="Helical" evidence="7">
    <location>
        <begin position="251"/>
        <end position="271"/>
    </location>
</feature>
<keyword evidence="9" id="KW-1185">Reference proteome</keyword>
<comment type="similarity">
    <text evidence="2 6">Belongs to the ABC-3 integral membrane protein family.</text>
</comment>
<evidence type="ECO:0000256" key="4">
    <source>
        <dbReference type="ARBA" id="ARBA00022989"/>
    </source>
</evidence>
<protein>
    <submittedName>
        <fullName evidence="8">ABC transporter</fullName>
    </submittedName>
</protein>
<dbReference type="GO" id="GO:0055085">
    <property type="term" value="P:transmembrane transport"/>
    <property type="evidence" value="ECO:0007669"/>
    <property type="project" value="InterPro"/>
</dbReference>
<evidence type="ECO:0000256" key="3">
    <source>
        <dbReference type="ARBA" id="ARBA00022692"/>
    </source>
</evidence>
<keyword evidence="5 7" id="KW-0472">Membrane</keyword>
<dbReference type="EMBL" id="BONG01000004">
    <property type="protein sequence ID" value="GIF87544.1"/>
    <property type="molecule type" value="Genomic_DNA"/>
</dbReference>
<dbReference type="PANTHER" id="PTHR30477:SF0">
    <property type="entry name" value="METAL TRANSPORT SYSTEM MEMBRANE PROTEIN TM_0125-RELATED"/>
    <property type="match status" value="1"/>
</dbReference>
<dbReference type="Pfam" id="PF00950">
    <property type="entry name" value="ABC-3"/>
    <property type="match status" value="1"/>
</dbReference>
<evidence type="ECO:0000256" key="7">
    <source>
        <dbReference type="SAM" id="Phobius"/>
    </source>
</evidence>
<comment type="subcellular location">
    <subcellularLocation>
        <location evidence="6">Cell membrane</location>
        <topology evidence="6">Multi-pass membrane protein</topology>
    </subcellularLocation>
    <subcellularLocation>
        <location evidence="1">Membrane</location>
        <topology evidence="1">Multi-pass membrane protein</topology>
    </subcellularLocation>
</comment>
<evidence type="ECO:0000256" key="5">
    <source>
        <dbReference type="ARBA" id="ARBA00023136"/>
    </source>
</evidence>
<proteinExistence type="inferred from homology"/>
<dbReference type="InterPro" id="IPR001626">
    <property type="entry name" value="ABC_TroCD"/>
</dbReference>
<dbReference type="InterPro" id="IPR037294">
    <property type="entry name" value="ABC_BtuC-like"/>
</dbReference>
<organism evidence="8 9">
    <name type="scientific">Catellatospora chokoriensis</name>
    <dbReference type="NCBI Taxonomy" id="310353"/>
    <lineage>
        <taxon>Bacteria</taxon>
        <taxon>Bacillati</taxon>
        <taxon>Actinomycetota</taxon>
        <taxon>Actinomycetes</taxon>
        <taxon>Micromonosporales</taxon>
        <taxon>Micromonosporaceae</taxon>
        <taxon>Catellatospora</taxon>
    </lineage>
</organism>
<dbReference type="PANTHER" id="PTHR30477">
    <property type="entry name" value="ABC-TRANSPORTER METAL-BINDING PROTEIN"/>
    <property type="match status" value="1"/>
</dbReference>
<feature type="transmembrane region" description="Helical" evidence="7">
    <location>
        <begin position="17"/>
        <end position="35"/>
    </location>
</feature>
<feature type="transmembrane region" description="Helical" evidence="7">
    <location>
        <begin position="95"/>
        <end position="117"/>
    </location>
</feature>
<sequence>MNVNLIEIMSLPFMQRALLGALITGLIAPSLGIYLVQRRMSLIGDGIGHIALTGVGVGLLTGTSPVLTAIIVSALGAVAVELIRERGRTSGDIALAILFYGGIAGGVFLVGLAPGKGSANLTSYLFGSLLTTSATDLITIAILGACVLAVTVGLRPWLFAICQDEEYAKVSGLPVRALNLLLAVMTAVTVTVAMRSVGLLLVSALMVVPVAAAQLVSRGFGGTMTLAMLGGVISAGAGILVSAGYDTAPGATIVLAAIALFILVAVVGTALRRRRRADTGAAAVCDPPECVLDS</sequence>
<feature type="transmembrane region" description="Helical" evidence="7">
    <location>
        <begin position="137"/>
        <end position="161"/>
    </location>
</feature>
<keyword evidence="3 6" id="KW-0812">Transmembrane</keyword>
<dbReference type="AlphaFoldDB" id="A0A8J3K171"/>
<dbReference type="SUPFAM" id="SSF81345">
    <property type="entry name" value="ABC transporter involved in vitamin B12 uptake, BtuC"/>
    <property type="match status" value="1"/>
</dbReference>
<dbReference type="Proteomes" id="UP000619293">
    <property type="component" value="Unassembled WGS sequence"/>
</dbReference>
<feature type="transmembrane region" description="Helical" evidence="7">
    <location>
        <begin position="224"/>
        <end position="245"/>
    </location>
</feature>
<dbReference type="CDD" id="cd06550">
    <property type="entry name" value="TM_ABC_iron-siderophores_like"/>
    <property type="match status" value="1"/>
</dbReference>
<evidence type="ECO:0000313" key="9">
    <source>
        <dbReference type="Proteomes" id="UP000619293"/>
    </source>
</evidence>
<dbReference type="GO" id="GO:0043190">
    <property type="term" value="C:ATP-binding cassette (ABC) transporter complex"/>
    <property type="evidence" value="ECO:0007669"/>
    <property type="project" value="InterPro"/>
</dbReference>
<feature type="transmembrane region" description="Helical" evidence="7">
    <location>
        <begin position="199"/>
        <end position="217"/>
    </location>
</feature>
<keyword evidence="4 7" id="KW-1133">Transmembrane helix</keyword>
<name>A0A8J3K171_9ACTN</name>